<evidence type="ECO:0000256" key="6">
    <source>
        <dbReference type="ARBA" id="ARBA00023136"/>
    </source>
</evidence>
<dbReference type="Proteomes" id="UP000094578">
    <property type="component" value="Unassembled WGS sequence"/>
</dbReference>
<comment type="subcellular location">
    <subcellularLocation>
        <location evidence="1">Cell membrane</location>
        <topology evidence="1">Multi-pass membrane protein</topology>
    </subcellularLocation>
</comment>
<evidence type="ECO:0000313" key="10">
    <source>
        <dbReference type="Proteomes" id="UP000094578"/>
    </source>
</evidence>
<dbReference type="SUPFAM" id="SSF103473">
    <property type="entry name" value="MFS general substrate transporter"/>
    <property type="match status" value="1"/>
</dbReference>
<dbReference type="PROSITE" id="PS50850">
    <property type="entry name" value="MFS"/>
    <property type="match status" value="1"/>
</dbReference>
<dbReference type="InterPro" id="IPR036259">
    <property type="entry name" value="MFS_trans_sf"/>
</dbReference>
<feature type="transmembrane region" description="Helical" evidence="7">
    <location>
        <begin position="389"/>
        <end position="408"/>
    </location>
</feature>
<reference evidence="9 10" key="1">
    <citation type="submission" date="2016-08" db="EMBL/GenBank/DDBJ databases">
        <title>Genome sequencing of Paenibacillus sp. TI45-13ar, isolated from Korean traditional nuruk.</title>
        <authorList>
            <person name="Kim S.-J."/>
        </authorList>
    </citation>
    <scope>NUCLEOTIDE SEQUENCE [LARGE SCALE GENOMIC DNA]</scope>
    <source>
        <strain evidence="9 10">TI45-13ar</strain>
    </source>
</reference>
<feature type="transmembrane region" description="Helical" evidence="7">
    <location>
        <begin position="75"/>
        <end position="95"/>
    </location>
</feature>
<dbReference type="InterPro" id="IPR050189">
    <property type="entry name" value="MFS_Efflux_Transporters"/>
</dbReference>
<dbReference type="InterPro" id="IPR020846">
    <property type="entry name" value="MFS_dom"/>
</dbReference>
<dbReference type="RefSeq" id="WP_083243461.1">
    <property type="nucleotide sequence ID" value="NZ_MDER01000036.1"/>
</dbReference>
<evidence type="ECO:0000256" key="2">
    <source>
        <dbReference type="ARBA" id="ARBA00022448"/>
    </source>
</evidence>
<feature type="transmembrane region" description="Helical" evidence="7">
    <location>
        <begin position="361"/>
        <end position="383"/>
    </location>
</feature>
<dbReference type="InterPro" id="IPR011701">
    <property type="entry name" value="MFS"/>
</dbReference>
<feature type="transmembrane region" description="Helical" evidence="7">
    <location>
        <begin position="136"/>
        <end position="153"/>
    </location>
</feature>
<evidence type="ECO:0000259" key="8">
    <source>
        <dbReference type="PROSITE" id="PS50850"/>
    </source>
</evidence>
<feature type="transmembrane region" description="Helical" evidence="7">
    <location>
        <begin position="37"/>
        <end position="55"/>
    </location>
</feature>
<name>A0A1E3L4C4_9BACL</name>
<keyword evidence="3" id="KW-1003">Cell membrane</keyword>
<dbReference type="EMBL" id="MDER01000036">
    <property type="protein sequence ID" value="ODP28534.1"/>
    <property type="molecule type" value="Genomic_DNA"/>
</dbReference>
<feature type="transmembrane region" description="Helical" evidence="7">
    <location>
        <begin position="233"/>
        <end position="254"/>
    </location>
</feature>
<protein>
    <submittedName>
        <fullName evidence="9">Transcription regulatory protein OpdE</fullName>
    </submittedName>
</protein>
<evidence type="ECO:0000256" key="1">
    <source>
        <dbReference type="ARBA" id="ARBA00004651"/>
    </source>
</evidence>
<keyword evidence="2" id="KW-0813">Transport</keyword>
<feature type="transmembrane region" description="Helical" evidence="7">
    <location>
        <begin position="193"/>
        <end position="213"/>
    </location>
</feature>
<comment type="caution">
    <text evidence="9">The sequence shown here is derived from an EMBL/GenBank/DDBJ whole genome shotgun (WGS) entry which is preliminary data.</text>
</comment>
<dbReference type="STRING" id="1886670.PTI45_02079"/>
<dbReference type="GO" id="GO:0005886">
    <property type="term" value="C:plasma membrane"/>
    <property type="evidence" value="ECO:0007669"/>
    <property type="project" value="UniProtKB-SubCell"/>
</dbReference>
<dbReference type="PATRIC" id="fig|1886670.3.peg.2118"/>
<gene>
    <name evidence="9" type="ORF">PTI45_02079</name>
</gene>
<evidence type="ECO:0000256" key="7">
    <source>
        <dbReference type="SAM" id="Phobius"/>
    </source>
</evidence>
<dbReference type="Gene3D" id="1.20.1250.20">
    <property type="entry name" value="MFS general substrate transporter like domains"/>
    <property type="match status" value="1"/>
</dbReference>
<feature type="domain" description="Major facilitator superfamily (MFS) profile" evidence="8">
    <location>
        <begin position="41"/>
        <end position="413"/>
    </location>
</feature>
<feature type="transmembrane region" description="Helical" evidence="7">
    <location>
        <begin position="107"/>
        <end position="130"/>
    </location>
</feature>
<keyword evidence="6 7" id="KW-0472">Membrane</keyword>
<sequence length="422" mass="45262">MEQKQNISKDTPIVKSLVHSTTKSTDALEQPVPLDRLPWAGLLVLAMTCFIGILTETLPAGLLPQISFGLGISEASAGQLVTWYALGSLLAAIPLTALTRNWPRRSLLLVCIVAFLLFNTITAVSASYLITVIARFGAGVAAGVLWGMVAGYARRLVSDRLKGRAMAIAMSGTPIALALGVPLGTFLGNFVGWRWVFGMMSILSFLLIFWIYWKLPNVKGQTTSQRYSLSTIFCLPGVRPILSVVFIWVLAHNILYTYIAPYLSFTSLAQRTDVVLFVFGGTSIIGIWITGALIDRWLRKLVLISIAIFTLAAFILGIGSHSAILIMVGVVLWGVTFGGAATLLQTALAEATGEQADVAQSMLVTSWNLAISGGAALGGLLLLSVGSLALPWVLMLLALVAFVISWTASRYSFVPNSSVHDT</sequence>
<dbReference type="PANTHER" id="PTHR43124:SF3">
    <property type="entry name" value="CHLORAMPHENICOL EFFLUX PUMP RV0191"/>
    <property type="match status" value="1"/>
</dbReference>
<proteinExistence type="predicted"/>
<dbReference type="CDD" id="cd17324">
    <property type="entry name" value="MFS_NepI_like"/>
    <property type="match status" value="1"/>
</dbReference>
<feature type="transmembrane region" description="Helical" evidence="7">
    <location>
        <begin position="301"/>
        <end position="318"/>
    </location>
</feature>
<keyword evidence="5 7" id="KW-1133">Transmembrane helix</keyword>
<evidence type="ECO:0000313" key="9">
    <source>
        <dbReference type="EMBL" id="ODP28534.1"/>
    </source>
</evidence>
<organism evidence="9 10">
    <name type="scientific">Paenibacillus nuruki</name>
    <dbReference type="NCBI Taxonomy" id="1886670"/>
    <lineage>
        <taxon>Bacteria</taxon>
        <taxon>Bacillati</taxon>
        <taxon>Bacillota</taxon>
        <taxon>Bacilli</taxon>
        <taxon>Bacillales</taxon>
        <taxon>Paenibacillaceae</taxon>
        <taxon>Paenibacillus</taxon>
    </lineage>
</organism>
<feature type="transmembrane region" description="Helical" evidence="7">
    <location>
        <begin position="324"/>
        <end position="349"/>
    </location>
</feature>
<keyword evidence="4 7" id="KW-0812">Transmembrane</keyword>
<keyword evidence="10" id="KW-1185">Reference proteome</keyword>
<dbReference type="Pfam" id="PF07690">
    <property type="entry name" value="MFS_1"/>
    <property type="match status" value="1"/>
</dbReference>
<evidence type="ECO:0000256" key="3">
    <source>
        <dbReference type="ARBA" id="ARBA00022475"/>
    </source>
</evidence>
<dbReference type="PANTHER" id="PTHR43124">
    <property type="entry name" value="PURINE EFFLUX PUMP PBUE"/>
    <property type="match status" value="1"/>
</dbReference>
<evidence type="ECO:0000256" key="4">
    <source>
        <dbReference type="ARBA" id="ARBA00022692"/>
    </source>
</evidence>
<evidence type="ECO:0000256" key="5">
    <source>
        <dbReference type="ARBA" id="ARBA00022989"/>
    </source>
</evidence>
<dbReference type="GO" id="GO:0022857">
    <property type="term" value="F:transmembrane transporter activity"/>
    <property type="evidence" value="ECO:0007669"/>
    <property type="project" value="InterPro"/>
</dbReference>
<feature type="transmembrane region" description="Helical" evidence="7">
    <location>
        <begin position="165"/>
        <end position="187"/>
    </location>
</feature>
<dbReference type="AlphaFoldDB" id="A0A1E3L4C4"/>
<feature type="transmembrane region" description="Helical" evidence="7">
    <location>
        <begin position="274"/>
        <end position="294"/>
    </location>
</feature>
<accession>A0A1E3L4C4</accession>